<dbReference type="RefSeq" id="WP_161156629.1">
    <property type="nucleotide sequence ID" value="NZ_JAQLFE010000028.1"/>
</dbReference>
<dbReference type="EMBL" id="WWTB01000019">
    <property type="protein sequence ID" value="MZJ86427.1"/>
    <property type="molecule type" value="Genomic_DNA"/>
</dbReference>
<evidence type="ECO:0000313" key="2">
    <source>
        <dbReference type="Proteomes" id="UP000481598"/>
    </source>
</evidence>
<proteinExistence type="predicted"/>
<accession>A0A6L8RL51</accession>
<reference evidence="1 2" key="1">
    <citation type="journal article" date="2019" name="Nat. Med.">
        <title>A library of human gut bacterial isolates paired with longitudinal multiomics data enables mechanistic microbiome research.</title>
        <authorList>
            <person name="Poyet M."/>
            <person name="Groussin M."/>
            <person name="Gibbons S.M."/>
            <person name="Avila-Pacheco J."/>
            <person name="Jiang X."/>
            <person name="Kearney S.M."/>
            <person name="Perrotta A.R."/>
            <person name="Berdy B."/>
            <person name="Zhao S."/>
            <person name="Lieberman T.D."/>
            <person name="Swanson P.K."/>
            <person name="Smith M."/>
            <person name="Roesemann S."/>
            <person name="Alexander J.E."/>
            <person name="Rich S.A."/>
            <person name="Livny J."/>
            <person name="Vlamakis H."/>
            <person name="Clish C."/>
            <person name="Bullock K."/>
            <person name="Deik A."/>
            <person name="Scott J."/>
            <person name="Pierce K.A."/>
            <person name="Xavier R.J."/>
            <person name="Alm E.J."/>
        </authorList>
    </citation>
    <scope>NUCLEOTIDE SEQUENCE [LARGE SCALE GENOMIC DNA]</scope>
    <source>
        <strain evidence="1 2">BIOML-A10</strain>
    </source>
</reference>
<evidence type="ECO:0000313" key="1">
    <source>
        <dbReference type="EMBL" id="MZJ86427.1"/>
    </source>
</evidence>
<sequence>MFEWGDPIDHLVRFPQLQMQFDQVAIHANGDIVVSPYIPLIIGNVRKHSLQEYYDAGMATVWDKPVITALANRMHSIDEMEEISSLIADINMDGDLYIDLIDDDLGDLSVLSQL</sequence>
<name>A0A6L8RL51_9ACTN</name>
<organism evidence="1 2">
    <name type="scientific">Collinsella aerofaciens</name>
    <dbReference type="NCBI Taxonomy" id="74426"/>
    <lineage>
        <taxon>Bacteria</taxon>
        <taxon>Bacillati</taxon>
        <taxon>Actinomycetota</taxon>
        <taxon>Coriobacteriia</taxon>
        <taxon>Coriobacteriales</taxon>
        <taxon>Coriobacteriaceae</taxon>
        <taxon>Collinsella</taxon>
    </lineage>
</organism>
<dbReference type="Proteomes" id="UP000481598">
    <property type="component" value="Unassembled WGS sequence"/>
</dbReference>
<comment type="caution">
    <text evidence="1">The sequence shown here is derived from an EMBL/GenBank/DDBJ whole genome shotgun (WGS) entry which is preliminary data.</text>
</comment>
<gene>
    <name evidence="1" type="ORF">GT635_08220</name>
</gene>
<dbReference type="AlphaFoldDB" id="A0A6L8RL51"/>
<protein>
    <submittedName>
        <fullName evidence="1">Uncharacterized protein</fullName>
    </submittedName>
</protein>